<keyword evidence="3 11" id="KW-0686">Riboflavin biosynthesis</keyword>
<dbReference type="CDD" id="cd00641">
    <property type="entry name" value="GTP_cyclohydro2"/>
    <property type="match status" value="1"/>
</dbReference>
<dbReference type="InterPro" id="IPR032677">
    <property type="entry name" value="GTP_cyclohydro_II"/>
</dbReference>
<dbReference type="InterPro" id="IPR000926">
    <property type="entry name" value="RibA"/>
</dbReference>
<dbReference type="HAMAP" id="MF_00179">
    <property type="entry name" value="RibA"/>
    <property type="match status" value="1"/>
</dbReference>
<dbReference type="NCBIfam" id="TIGR00505">
    <property type="entry name" value="ribA"/>
    <property type="match status" value="1"/>
</dbReference>
<evidence type="ECO:0000313" key="14">
    <source>
        <dbReference type="Proteomes" id="UP000193396"/>
    </source>
</evidence>
<dbReference type="SUPFAM" id="SSF142695">
    <property type="entry name" value="RibA-like"/>
    <property type="match status" value="1"/>
</dbReference>
<dbReference type="GO" id="GO:0008270">
    <property type="term" value="F:zinc ion binding"/>
    <property type="evidence" value="ECO:0007669"/>
    <property type="project" value="UniProtKB-UniRule"/>
</dbReference>
<keyword evidence="4 11" id="KW-0479">Metal-binding</keyword>
<keyword evidence="14" id="KW-1185">Reference proteome</keyword>
<dbReference type="STRING" id="1293890.TALK_01280"/>
<evidence type="ECO:0000256" key="2">
    <source>
        <dbReference type="ARBA" id="ARBA00005520"/>
    </source>
</evidence>
<dbReference type="Pfam" id="PF00925">
    <property type="entry name" value="GTP_cyclohydro2"/>
    <property type="match status" value="1"/>
</dbReference>
<feature type="binding site" evidence="11">
    <location>
        <position position="341"/>
    </location>
    <ligand>
        <name>GTP</name>
        <dbReference type="ChEBI" id="CHEBI:37565"/>
    </ligand>
</feature>
<dbReference type="EMBL" id="JFKB01000001">
    <property type="protein sequence ID" value="OSQ50148.1"/>
    <property type="molecule type" value="Genomic_DNA"/>
</dbReference>
<dbReference type="OrthoDB" id="9793111at2"/>
<keyword evidence="5 11" id="KW-0547">Nucleotide-binding</keyword>
<comment type="pathway">
    <text evidence="1 11">Cofactor biosynthesis; riboflavin biosynthesis; 5-amino-6-(D-ribitylamino)uracil from GTP: step 1/4.</text>
</comment>
<feature type="domain" description="GTP cyclohydrolase II" evidence="12">
    <location>
        <begin position="197"/>
        <end position="362"/>
    </location>
</feature>
<keyword evidence="8 11" id="KW-0342">GTP-binding</keyword>
<dbReference type="PANTHER" id="PTHR21327:SF18">
    <property type="entry name" value="3,4-DIHYDROXY-2-BUTANONE 4-PHOSPHATE SYNTHASE"/>
    <property type="match status" value="1"/>
</dbReference>
<evidence type="ECO:0000256" key="9">
    <source>
        <dbReference type="ARBA" id="ARBA00043932"/>
    </source>
</evidence>
<dbReference type="UniPathway" id="UPA00275">
    <property type="reaction ID" value="UER00400"/>
</dbReference>
<comment type="function">
    <text evidence="9 11">Catalyzes the conversion of GTP to 2,5-diamino-6-ribosylamino-4(3H)-pyrimidinone 5'-phosphate (DARP), formate and pyrophosphate.</text>
</comment>
<feature type="binding site" evidence="11">
    <location>
        <position position="256"/>
    </location>
    <ligand>
        <name>Zn(2+)</name>
        <dbReference type="ChEBI" id="CHEBI:29105"/>
        <note>catalytic</note>
    </ligand>
</feature>
<reference evidence="13 14" key="1">
    <citation type="submission" date="2014-03" db="EMBL/GenBank/DDBJ databases">
        <title>The draft genome sequence of Thalassospira alkalitolerans JCM 18968.</title>
        <authorList>
            <person name="Lai Q."/>
            <person name="Shao Z."/>
        </authorList>
    </citation>
    <scope>NUCLEOTIDE SEQUENCE [LARGE SCALE GENOMIC DNA]</scope>
    <source>
        <strain evidence="13 14">JCM 18968</strain>
    </source>
</reference>
<dbReference type="GO" id="GO:0005525">
    <property type="term" value="F:GTP binding"/>
    <property type="evidence" value="ECO:0007669"/>
    <property type="project" value="UniProtKB-KW"/>
</dbReference>
<name>A0A1Y2LH17_9PROT</name>
<feature type="active site" description="Nucleophile" evidence="11">
    <location>
        <position position="320"/>
    </location>
</feature>
<evidence type="ECO:0000313" key="13">
    <source>
        <dbReference type="EMBL" id="OSQ50148.1"/>
    </source>
</evidence>
<dbReference type="PANTHER" id="PTHR21327">
    <property type="entry name" value="GTP CYCLOHYDROLASE II-RELATED"/>
    <property type="match status" value="1"/>
</dbReference>
<evidence type="ECO:0000256" key="1">
    <source>
        <dbReference type="ARBA" id="ARBA00004853"/>
    </source>
</evidence>
<feature type="binding site" evidence="11">
    <location>
        <position position="258"/>
    </location>
    <ligand>
        <name>Zn(2+)</name>
        <dbReference type="ChEBI" id="CHEBI:29105"/>
        <note>catalytic</note>
    </ligand>
</feature>
<evidence type="ECO:0000256" key="10">
    <source>
        <dbReference type="ARBA" id="ARBA00049295"/>
    </source>
</evidence>
<gene>
    <name evidence="11" type="primary">ribA</name>
    <name evidence="13" type="ORF">TALK_01280</name>
</gene>
<evidence type="ECO:0000256" key="7">
    <source>
        <dbReference type="ARBA" id="ARBA00022833"/>
    </source>
</evidence>
<dbReference type="FunFam" id="3.40.50.10990:FF:000001">
    <property type="entry name" value="Riboflavin biosynthesis protein RibBA"/>
    <property type="match status" value="1"/>
</dbReference>
<protein>
    <recommendedName>
        <fullName evidence="11">GTP cyclohydrolase-2</fullName>
        <ecNumber evidence="11">3.5.4.25</ecNumber>
    </recommendedName>
    <alternativeName>
        <fullName evidence="11">GTP cyclohydrolase II</fullName>
    </alternativeName>
</protein>
<dbReference type="Gene3D" id="3.40.50.10990">
    <property type="entry name" value="GTP cyclohydrolase II"/>
    <property type="match status" value="1"/>
</dbReference>
<comment type="cofactor">
    <cofactor evidence="11">
        <name>Zn(2+)</name>
        <dbReference type="ChEBI" id="CHEBI:29105"/>
    </cofactor>
    <text evidence="11">Binds 1 zinc ion per subunit.</text>
</comment>
<organism evidence="13 14">
    <name type="scientific">Thalassospira alkalitolerans</name>
    <dbReference type="NCBI Taxonomy" id="1293890"/>
    <lineage>
        <taxon>Bacteria</taxon>
        <taxon>Pseudomonadati</taxon>
        <taxon>Pseudomonadota</taxon>
        <taxon>Alphaproteobacteria</taxon>
        <taxon>Rhodospirillales</taxon>
        <taxon>Thalassospiraceae</taxon>
        <taxon>Thalassospira</taxon>
    </lineage>
</organism>
<feature type="binding site" evidence="11">
    <location>
        <position position="306"/>
    </location>
    <ligand>
        <name>GTP</name>
        <dbReference type="ChEBI" id="CHEBI:37565"/>
    </ligand>
</feature>
<evidence type="ECO:0000256" key="6">
    <source>
        <dbReference type="ARBA" id="ARBA00022801"/>
    </source>
</evidence>
<evidence type="ECO:0000256" key="5">
    <source>
        <dbReference type="ARBA" id="ARBA00022741"/>
    </source>
</evidence>
<feature type="binding site" evidence="11">
    <location>
        <position position="261"/>
    </location>
    <ligand>
        <name>GTP</name>
        <dbReference type="ChEBI" id="CHEBI:37565"/>
    </ligand>
</feature>
<evidence type="ECO:0000256" key="3">
    <source>
        <dbReference type="ARBA" id="ARBA00022619"/>
    </source>
</evidence>
<evidence type="ECO:0000256" key="8">
    <source>
        <dbReference type="ARBA" id="ARBA00023134"/>
    </source>
</evidence>
<feature type="active site" description="Proton acceptor" evidence="11">
    <location>
        <position position="318"/>
    </location>
</feature>
<dbReference type="AlphaFoldDB" id="A0A1Y2LH17"/>
<dbReference type="InterPro" id="IPR036144">
    <property type="entry name" value="RibA-like_sf"/>
</dbReference>
<dbReference type="GO" id="GO:0003935">
    <property type="term" value="F:GTP cyclohydrolase II activity"/>
    <property type="evidence" value="ECO:0007669"/>
    <property type="project" value="UniProtKB-UniRule"/>
</dbReference>
<proteinExistence type="inferred from homology"/>
<accession>A0A1Y2LH17</accession>
<dbReference type="RefSeq" id="WP_085615056.1">
    <property type="nucleotide sequence ID" value="NZ_CAXBPE010000004.1"/>
</dbReference>
<dbReference type="GO" id="GO:0009231">
    <property type="term" value="P:riboflavin biosynthetic process"/>
    <property type="evidence" value="ECO:0007669"/>
    <property type="project" value="UniProtKB-UniRule"/>
</dbReference>
<dbReference type="NCBIfam" id="NF001591">
    <property type="entry name" value="PRK00393.1"/>
    <property type="match status" value="1"/>
</dbReference>
<keyword evidence="7 11" id="KW-0862">Zinc</keyword>
<dbReference type="Proteomes" id="UP000193396">
    <property type="component" value="Unassembled WGS sequence"/>
</dbReference>
<comment type="catalytic activity">
    <reaction evidence="10 11">
        <text>GTP + 4 H2O = 2,5-diamino-6-hydroxy-4-(5-phosphoribosylamino)-pyrimidine + formate + 2 phosphate + 3 H(+)</text>
        <dbReference type="Rhea" id="RHEA:23704"/>
        <dbReference type="ChEBI" id="CHEBI:15377"/>
        <dbReference type="ChEBI" id="CHEBI:15378"/>
        <dbReference type="ChEBI" id="CHEBI:15740"/>
        <dbReference type="ChEBI" id="CHEBI:37565"/>
        <dbReference type="ChEBI" id="CHEBI:43474"/>
        <dbReference type="ChEBI" id="CHEBI:58614"/>
        <dbReference type="EC" id="3.5.4.25"/>
    </reaction>
</comment>
<evidence type="ECO:0000256" key="4">
    <source>
        <dbReference type="ARBA" id="ARBA00022723"/>
    </source>
</evidence>
<feature type="binding site" evidence="11">
    <location>
        <begin position="284"/>
        <end position="286"/>
    </location>
    <ligand>
        <name>GTP</name>
        <dbReference type="ChEBI" id="CHEBI:37565"/>
    </ligand>
</feature>
<comment type="caution">
    <text evidence="13">The sequence shown here is derived from an EMBL/GenBank/DDBJ whole genome shotgun (WGS) entry which is preliminary data.</text>
</comment>
<comment type="similarity">
    <text evidence="11">Belongs to the GTP cyclohydrolase II family.</text>
</comment>
<sequence length="386" mass="41322">MTQLSAAPVQTNIPATDLVTVSRAVADLRRGEIVLVQGQVNGAVHCVAVIAAEPLSDHGLSRLGDIAGPDANPAIILPRVRAKSLGQACKDDLFIAFVSAEKSGVTAQSLAEIANPLLDLEAMPSGVPAGIWRPINMAENAAIRLAKLARLLPAVVTAPVTPEQLETLARGQNLLVLQSESINGYENASAATLRPVSEARVPLENAENAKVIAFRPDDGGQEHLAIVIDEPAKDQPVLIRLHSECFTGDLIGSLRCDCGPQLRGAIAEIAKSGKGGIILYLRQEGRGIGLVNKLRAYALQDRGFDTLDANEELGFDADERVYRPAAEMLRQLGFGKVRLLTNNPEKLSGLESWGVTVSERVPHKFPSNGHNAFYLQTKKDRAGHLF</sequence>
<feature type="binding site" evidence="11">
    <location>
        <begin position="240"/>
        <end position="244"/>
    </location>
    <ligand>
        <name>GTP</name>
        <dbReference type="ChEBI" id="CHEBI:37565"/>
    </ligand>
</feature>
<feature type="binding site" evidence="11">
    <location>
        <position position="245"/>
    </location>
    <ligand>
        <name>Zn(2+)</name>
        <dbReference type="ChEBI" id="CHEBI:29105"/>
        <note>catalytic</note>
    </ligand>
</feature>
<dbReference type="EC" id="3.5.4.25" evidence="11"/>
<evidence type="ECO:0000256" key="11">
    <source>
        <dbReference type="HAMAP-Rule" id="MF_00179"/>
    </source>
</evidence>
<dbReference type="GO" id="GO:0005829">
    <property type="term" value="C:cytosol"/>
    <property type="evidence" value="ECO:0007669"/>
    <property type="project" value="TreeGrafter"/>
</dbReference>
<feature type="binding site" evidence="11">
    <location>
        <position position="346"/>
    </location>
    <ligand>
        <name>GTP</name>
        <dbReference type="ChEBI" id="CHEBI:37565"/>
    </ligand>
</feature>
<keyword evidence="6 11" id="KW-0378">Hydrolase</keyword>
<comment type="similarity">
    <text evidence="2">In the N-terminal section; belongs to the DHBP synthase family.</text>
</comment>
<evidence type="ECO:0000259" key="12">
    <source>
        <dbReference type="Pfam" id="PF00925"/>
    </source>
</evidence>